<feature type="transmembrane region" description="Helical" evidence="1">
    <location>
        <begin position="61"/>
        <end position="80"/>
    </location>
</feature>
<organism evidence="2 3">
    <name type="scientific">Macrostomum lignano</name>
    <dbReference type="NCBI Taxonomy" id="282301"/>
    <lineage>
        <taxon>Eukaryota</taxon>
        <taxon>Metazoa</taxon>
        <taxon>Spiralia</taxon>
        <taxon>Lophotrochozoa</taxon>
        <taxon>Platyhelminthes</taxon>
        <taxon>Rhabditophora</taxon>
        <taxon>Macrostomorpha</taxon>
        <taxon>Macrostomida</taxon>
        <taxon>Macrostomidae</taxon>
        <taxon>Macrostomum</taxon>
    </lineage>
</organism>
<evidence type="ECO:0000313" key="2">
    <source>
        <dbReference type="Proteomes" id="UP000095280"/>
    </source>
</evidence>
<keyword evidence="1" id="KW-0812">Transmembrane</keyword>
<evidence type="ECO:0000313" key="3">
    <source>
        <dbReference type="WBParaSite" id="maker-uti_cns_0046913-snap-gene-0.5-mRNA-1"/>
    </source>
</evidence>
<accession>A0A1I8JCE5</accession>
<evidence type="ECO:0000256" key="1">
    <source>
        <dbReference type="SAM" id="Phobius"/>
    </source>
</evidence>
<dbReference type="WBParaSite" id="maker-uti_cns_0046913-snap-gene-0.5-mRNA-1">
    <property type="protein sequence ID" value="maker-uti_cns_0046913-snap-gene-0.5-mRNA-1"/>
    <property type="gene ID" value="maker-uti_cns_0046913-snap-gene-0.5"/>
</dbReference>
<keyword evidence="1" id="KW-1133">Transmembrane helix</keyword>
<reference evidence="3" key="1">
    <citation type="submission" date="2016-11" db="UniProtKB">
        <authorList>
            <consortium name="WormBaseParasite"/>
        </authorList>
    </citation>
    <scope>IDENTIFICATION</scope>
</reference>
<dbReference type="AlphaFoldDB" id="A0A1I8JCE5"/>
<keyword evidence="2" id="KW-1185">Reference proteome</keyword>
<sequence length="125" mass="13296">SFPMFYPSLALFIGVCLIEISLMMSLIFLASSFAQLASSIRTRRVQSSSKLSKNGGLMKQLLLELLLLLLLRLLLVRLLIASGTDVGRSRGAAGLAAAQQGCDGVGVLALLQAEPLLRPSALQLV</sequence>
<proteinExistence type="predicted"/>
<dbReference type="Proteomes" id="UP000095280">
    <property type="component" value="Unplaced"/>
</dbReference>
<name>A0A1I8JCE5_9PLAT</name>
<feature type="transmembrane region" description="Helical" evidence="1">
    <location>
        <begin position="12"/>
        <end position="40"/>
    </location>
</feature>
<keyword evidence="1" id="KW-0472">Membrane</keyword>
<protein>
    <submittedName>
        <fullName evidence="3">NADH-ubiquinone oxidoreductase chain 1</fullName>
    </submittedName>
</protein>